<feature type="domain" description="DinB-like" evidence="1">
    <location>
        <begin position="31"/>
        <end position="162"/>
    </location>
</feature>
<name>A0A7K1XV58_9SPHI</name>
<dbReference type="AlphaFoldDB" id="A0A7K1XV58"/>
<protein>
    <submittedName>
        <fullName evidence="2">DUF664 domain-containing protein</fullName>
    </submittedName>
</protein>
<keyword evidence="3" id="KW-1185">Reference proteome</keyword>
<evidence type="ECO:0000313" key="2">
    <source>
        <dbReference type="EMBL" id="MXV14860.1"/>
    </source>
</evidence>
<reference evidence="2 3" key="1">
    <citation type="submission" date="2019-11" db="EMBL/GenBank/DDBJ databases">
        <title>Pedobacter sp. HMF7056 Genome sequencing and assembly.</title>
        <authorList>
            <person name="Kang H."/>
            <person name="Kim H."/>
            <person name="Joh K."/>
        </authorList>
    </citation>
    <scope>NUCLEOTIDE SEQUENCE [LARGE SCALE GENOMIC DNA]</scope>
    <source>
        <strain evidence="2 3">HMF7056</strain>
    </source>
</reference>
<comment type="caution">
    <text evidence="2">The sequence shown here is derived from an EMBL/GenBank/DDBJ whole genome shotgun (WGS) entry which is preliminary data.</text>
</comment>
<evidence type="ECO:0000313" key="3">
    <source>
        <dbReference type="Proteomes" id="UP000451233"/>
    </source>
</evidence>
<sequence length="169" mass="19915">MNRPQPEESAIFYRTYINKTKDDVLHELEEQAFTFPDLLRNLPAEKGDFAYAEGKWTIKEMTGHVIDTERIFVYRALRIARKDKTPLAGFEQNDYARHSRYHERSLESLADEFELLRKANLFLFRSFTEEELSQAGNASTYDITVRAMLFVIAGHVNHHRGILEERYLR</sequence>
<organism evidence="2 3">
    <name type="scientific">Hufsiella ginkgonis</name>
    <dbReference type="NCBI Taxonomy" id="2695274"/>
    <lineage>
        <taxon>Bacteria</taxon>
        <taxon>Pseudomonadati</taxon>
        <taxon>Bacteroidota</taxon>
        <taxon>Sphingobacteriia</taxon>
        <taxon>Sphingobacteriales</taxon>
        <taxon>Sphingobacteriaceae</taxon>
        <taxon>Hufsiella</taxon>
    </lineage>
</organism>
<dbReference type="Proteomes" id="UP000451233">
    <property type="component" value="Unassembled WGS sequence"/>
</dbReference>
<gene>
    <name evidence="2" type="ORF">GS398_06090</name>
</gene>
<dbReference type="InterPro" id="IPR024775">
    <property type="entry name" value="DinB-like"/>
</dbReference>
<evidence type="ECO:0000259" key="1">
    <source>
        <dbReference type="Pfam" id="PF12867"/>
    </source>
</evidence>
<accession>A0A7K1XV58</accession>
<dbReference type="InterPro" id="IPR034660">
    <property type="entry name" value="DinB/YfiT-like"/>
</dbReference>
<dbReference type="RefSeq" id="WP_160905804.1">
    <property type="nucleotide sequence ID" value="NZ_WVHS01000001.1"/>
</dbReference>
<dbReference type="Pfam" id="PF12867">
    <property type="entry name" value="DinB_2"/>
    <property type="match status" value="1"/>
</dbReference>
<dbReference type="Gene3D" id="1.20.120.450">
    <property type="entry name" value="dinb family like domain"/>
    <property type="match status" value="1"/>
</dbReference>
<proteinExistence type="predicted"/>
<dbReference type="SUPFAM" id="SSF109854">
    <property type="entry name" value="DinB/YfiT-like putative metalloenzymes"/>
    <property type="match status" value="1"/>
</dbReference>
<dbReference type="EMBL" id="WVHS01000001">
    <property type="protein sequence ID" value="MXV14860.1"/>
    <property type="molecule type" value="Genomic_DNA"/>
</dbReference>